<feature type="transmembrane region" description="Helical" evidence="2">
    <location>
        <begin position="91"/>
        <end position="108"/>
    </location>
</feature>
<dbReference type="VEuPathDB" id="FungiDB:A1O9_12106"/>
<keyword evidence="4" id="KW-1185">Reference proteome</keyword>
<dbReference type="EMBL" id="AMGV01000021">
    <property type="protein sequence ID" value="KEF51769.1"/>
    <property type="molecule type" value="Genomic_DNA"/>
</dbReference>
<feature type="transmembrane region" description="Helical" evidence="2">
    <location>
        <begin position="1186"/>
        <end position="1205"/>
    </location>
</feature>
<dbReference type="PANTHER" id="PTHR37544">
    <property type="entry name" value="SPRAY-RELATED"/>
    <property type="match status" value="1"/>
</dbReference>
<name>A0A072NV94_9EURO</name>
<keyword evidence="2" id="KW-0812">Transmembrane</keyword>
<comment type="caution">
    <text evidence="3">The sequence shown here is derived from an EMBL/GenBank/DDBJ whole genome shotgun (WGS) entry which is preliminary data.</text>
</comment>
<dbReference type="STRING" id="1182545.A0A072NV94"/>
<dbReference type="Proteomes" id="UP000027920">
    <property type="component" value="Unassembled WGS sequence"/>
</dbReference>
<gene>
    <name evidence="3" type="ORF">A1O9_12106</name>
</gene>
<evidence type="ECO:0000256" key="1">
    <source>
        <dbReference type="SAM" id="MobiDB-lite"/>
    </source>
</evidence>
<keyword evidence="2" id="KW-0472">Membrane</keyword>
<feature type="region of interest" description="Disordered" evidence="1">
    <location>
        <begin position="1142"/>
        <end position="1174"/>
    </location>
</feature>
<feature type="transmembrane region" description="Helical" evidence="2">
    <location>
        <begin position="542"/>
        <end position="564"/>
    </location>
</feature>
<feature type="transmembrane region" description="Helical" evidence="2">
    <location>
        <begin position="657"/>
        <end position="676"/>
    </location>
</feature>
<proteinExistence type="predicted"/>
<reference evidence="3 4" key="1">
    <citation type="submission" date="2013-03" db="EMBL/GenBank/DDBJ databases">
        <title>The Genome Sequence of Exophiala aquamarina CBS 119918.</title>
        <authorList>
            <consortium name="The Broad Institute Genomics Platform"/>
            <person name="Cuomo C."/>
            <person name="de Hoog S."/>
            <person name="Gorbushina A."/>
            <person name="Walker B."/>
            <person name="Young S.K."/>
            <person name="Zeng Q."/>
            <person name="Gargeya S."/>
            <person name="Fitzgerald M."/>
            <person name="Haas B."/>
            <person name="Abouelleil A."/>
            <person name="Allen A.W."/>
            <person name="Alvarado L."/>
            <person name="Arachchi H.M."/>
            <person name="Berlin A.M."/>
            <person name="Chapman S.B."/>
            <person name="Gainer-Dewar J."/>
            <person name="Goldberg J."/>
            <person name="Griggs A."/>
            <person name="Gujja S."/>
            <person name="Hansen M."/>
            <person name="Howarth C."/>
            <person name="Imamovic A."/>
            <person name="Ireland A."/>
            <person name="Larimer J."/>
            <person name="McCowan C."/>
            <person name="Murphy C."/>
            <person name="Pearson M."/>
            <person name="Poon T.W."/>
            <person name="Priest M."/>
            <person name="Roberts A."/>
            <person name="Saif S."/>
            <person name="Shea T."/>
            <person name="Sisk P."/>
            <person name="Sykes S."/>
            <person name="Wortman J."/>
            <person name="Nusbaum C."/>
            <person name="Birren B."/>
        </authorList>
    </citation>
    <scope>NUCLEOTIDE SEQUENCE [LARGE SCALE GENOMIC DNA]</scope>
    <source>
        <strain evidence="3 4">CBS 119918</strain>
    </source>
</reference>
<organism evidence="3 4">
    <name type="scientific">Exophiala aquamarina CBS 119918</name>
    <dbReference type="NCBI Taxonomy" id="1182545"/>
    <lineage>
        <taxon>Eukaryota</taxon>
        <taxon>Fungi</taxon>
        <taxon>Dikarya</taxon>
        <taxon>Ascomycota</taxon>
        <taxon>Pezizomycotina</taxon>
        <taxon>Eurotiomycetes</taxon>
        <taxon>Chaetothyriomycetidae</taxon>
        <taxon>Chaetothyriales</taxon>
        <taxon>Herpotrichiellaceae</taxon>
        <taxon>Exophiala</taxon>
    </lineage>
</organism>
<keyword evidence="2" id="KW-1133">Transmembrane helix</keyword>
<evidence type="ECO:0000256" key="2">
    <source>
        <dbReference type="SAM" id="Phobius"/>
    </source>
</evidence>
<dbReference type="HOGENOM" id="CLU_003000_1_0_1"/>
<accession>A0A072NV94</accession>
<evidence type="ECO:0000313" key="4">
    <source>
        <dbReference type="Proteomes" id="UP000027920"/>
    </source>
</evidence>
<dbReference type="RefSeq" id="XP_013254359.1">
    <property type="nucleotide sequence ID" value="XM_013398905.1"/>
</dbReference>
<sequence>MTRYQWTKWLPNLRVQSPTNREKKLLRTHEERQEKLIPDRSALWLPLSLTRVSLLVFVIVLISLLIALGVLKYRADQDRGLTIITSNHYTWTYGPTAILVLVTAYWRLVDYNCKALTPWAELAKGPANADRSLLLDYVSPFLGLTVVTSARRGHFSVSSTGLGFLLSKLVTIASTGLFFPAEVPSDPVQVQLSQATRFNNITNFTGFHDPGVWPFYTAYAILEKGYPLSEGADNAHVYETFRPMNDTSASNAAYQVEASALVPHVACDPVEVDRILDDSGTTMVWRLQVRNGSGWVCPVSGATNDGISIVSLNIRDKYCPPRQLWPSFAELRCTRDTPQSGSEGYPLFVGLSDLRYTQNYNFSLDGHIYGDLITPETYDLEVLKTTAMLCTVSHTEQLTRLTYNMSSIQNPVQSAELLPTTANISLQNVPIDYLSSALNFASQSAGSTSAGNLFGPTDPYTAFTEQPINTLLTMVAEYAASNYAFMLDHPTDMAGAVQDVLHQMTIQVMKSTLVSPTNETFRGAEVAGQKIQLGSRLQVQKLSMITMIVGVFCMAISIILVMFFRPMTTHTINPTTLAAAAHALQNSPNVQAQLSGMVFSPPQHSHSEIRKSQWLGQGSLPTMVLHSISSAEESRELKEISLTTPIRYYRPFTLRKPFLWSTFLVPLLLIGILEYLQHLSDNRSDLGIVSLSANSITQSLVARYIPAVVALLVATMFNCLDANTAILSPFSTMVDREVSNDDLSHTWLDRTPPMMIYQAIRRHQWGYSLTTLASVVGSALTIVISGLYTVENIPRSDSVSLITQDSWNMSFHQGLSTDNGTALVSSLIESANLSYPAFTFDELVFPNMALNSSNNALKRGGSGLVGAKVPALRAELDCTDIPFNLMNYSFSWNSHYGFSQISFSGHIPLPDNCQLGSAYGNESFVSMSMAGGGWWSKDDSNVSYVGQVLDLHVGAWPGEDNHIIYEETGDSAAPNQPDNPPGCPSVLIFYGFLDGTNSTNNVWRSMLCDQKVQKLITDITLSLPELKISTEHPPVVDESTMEYLSSGPNGETSFWWRTEPGISSSFRILNNSVVDPLLLEYDDVVPSSTVVSSFFRGAMYGMTPFPLETLQQDDEKTKDRIFDHLHMFYRRYMAQYISANMRTTEDPSENTSRKRDGGTVNTPTVDGAYMPDTGTPRLMQARTPKIVLQAMLAFMIVCAGLALCVGTYHDLVPWNPCTIAGLLILFVGSRMCAPRLSSLDCPNQLIPKKDIYTFDSPTKNVGGQNATTYELSYFPDQGPLRPRYQDSTNSIQPSLQNVRSTQTDISMTTSMDWKDPRARFRLGWWNKGRFVGSRRPARQGRGRLRGGQYDRIITREDSQDYNWRYGIDML</sequence>
<dbReference type="Pfam" id="PF11915">
    <property type="entry name" value="DUF3433"/>
    <property type="match status" value="2"/>
</dbReference>
<feature type="transmembrane region" description="Helical" evidence="2">
    <location>
        <begin position="52"/>
        <end position="71"/>
    </location>
</feature>
<feature type="transmembrane region" description="Helical" evidence="2">
    <location>
        <begin position="765"/>
        <end position="788"/>
    </location>
</feature>
<feature type="transmembrane region" description="Helical" evidence="2">
    <location>
        <begin position="701"/>
        <end position="720"/>
    </location>
</feature>
<dbReference type="OrthoDB" id="5332281at2759"/>
<protein>
    <submittedName>
        <fullName evidence="3">Uncharacterized protein</fullName>
    </submittedName>
</protein>
<evidence type="ECO:0000313" key="3">
    <source>
        <dbReference type="EMBL" id="KEF51769.1"/>
    </source>
</evidence>
<dbReference type="GeneID" id="25287001"/>
<dbReference type="InterPro" id="IPR021840">
    <property type="entry name" value="DUF3433"/>
</dbReference>